<accession>A0A7H1N5T7</accession>
<dbReference type="PANTHER" id="PTHR30007:SF0">
    <property type="entry name" value="TRANSPOSASE"/>
    <property type="match status" value="1"/>
</dbReference>
<dbReference type="PANTHER" id="PTHR30007">
    <property type="entry name" value="PHP DOMAIN PROTEIN"/>
    <property type="match status" value="1"/>
</dbReference>
<dbReference type="Pfam" id="PF13340">
    <property type="entry name" value="DUF4096"/>
    <property type="match status" value="1"/>
</dbReference>
<reference evidence="2 3" key="1">
    <citation type="submission" date="2020-05" db="EMBL/GenBank/DDBJ databases">
        <title>Complete closed genome sequence of Defluviicoccus vanus.</title>
        <authorList>
            <person name="Bessarab I."/>
            <person name="Arumugam K."/>
            <person name="Maszenan A.M."/>
            <person name="Seviour R.J."/>
            <person name="Williams R.B."/>
        </authorList>
    </citation>
    <scope>NUCLEOTIDE SEQUENCE [LARGE SCALE GENOMIC DNA]</scope>
    <source>
        <strain evidence="2 3">Ben 114</strain>
    </source>
</reference>
<dbReference type="InterPro" id="IPR025161">
    <property type="entry name" value="IS402-like_dom"/>
</dbReference>
<evidence type="ECO:0000313" key="2">
    <source>
        <dbReference type="EMBL" id="QNT71073.1"/>
    </source>
</evidence>
<sequence length="56" mass="6427">MIKPLIPLAKRGRRRPSVDIRAILNGILYVLCTGCQWRTMPSDLPPRSTQHDCPQR</sequence>
<organism evidence="2 3">
    <name type="scientific">Defluviicoccus vanus</name>
    <dbReference type="NCBI Taxonomy" id="111831"/>
    <lineage>
        <taxon>Bacteria</taxon>
        <taxon>Pseudomonadati</taxon>
        <taxon>Pseudomonadota</taxon>
        <taxon>Alphaproteobacteria</taxon>
        <taxon>Rhodospirillales</taxon>
        <taxon>Rhodospirillaceae</taxon>
        <taxon>Defluviicoccus</taxon>
    </lineage>
</organism>
<name>A0A7H1N5T7_9PROT</name>
<evidence type="ECO:0000313" key="3">
    <source>
        <dbReference type="Proteomes" id="UP000516369"/>
    </source>
</evidence>
<feature type="domain" description="Insertion element IS402-like" evidence="1">
    <location>
        <begin position="1"/>
        <end position="52"/>
    </location>
</feature>
<dbReference type="Proteomes" id="UP000516369">
    <property type="component" value="Chromosome"/>
</dbReference>
<keyword evidence="3" id="KW-1185">Reference proteome</keyword>
<proteinExistence type="predicted"/>
<gene>
    <name evidence="2" type="ORF">HQ394_01905</name>
</gene>
<evidence type="ECO:0000259" key="1">
    <source>
        <dbReference type="Pfam" id="PF13340"/>
    </source>
</evidence>
<dbReference type="AlphaFoldDB" id="A0A7H1N5T7"/>
<protein>
    <submittedName>
        <fullName evidence="2">Transposase</fullName>
    </submittedName>
</protein>
<dbReference type="KEGG" id="dvn:HQ394_01905"/>
<dbReference type="EMBL" id="CP053923">
    <property type="protein sequence ID" value="QNT71073.1"/>
    <property type="molecule type" value="Genomic_DNA"/>
</dbReference>